<protein>
    <submittedName>
        <fullName evidence="1">Uncharacterized protein</fullName>
    </submittedName>
</protein>
<evidence type="ECO:0000313" key="1">
    <source>
        <dbReference type="EnsemblPlants" id="OPUNC03G26690.1"/>
    </source>
</evidence>
<accession>A0A0E0KHC2</accession>
<dbReference type="Proteomes" id="UP000026962">
    <property type="component" value="Chromosome 3"/>
</dbReference>
<dbReference type="Gramene" id="OPUNC03G26690.1">
    <property type="protein sequence ID" value="OPUNC03G26690.1"/>
    <property type="gene ID" value="OPUNC03G26690"/>
</dbReference>
<evidence type="ECO:0000313" key="2">
    <source>
        <dbReference type="Proteomes" id="UP000026962"/>
    </source>
</evidence>
<name>A0A0E0KHC2_ORYPU</name>
<dbReference type="AlphaFoldDB" id="A0A0E0KHC2"/>
<keyword evidence="2" id="KW-1185">Reference proteome</keyword>
<proteinExistence type="predicted"/>
<organism evidence="1">
    <name type="scientific">Oryza punctata</name>
    <name type="common">Red rice</name>
    <dbReference type="NCBI Taxonomy" id="4537"/>
    <lineage>
        <taxon>Eukaryota</taxon>
        <taxon>Viridiplantae</taxon>
        <taxon>Streptophyta</taxon>
        <taxon>Embryophyta</taxon>
        <taxon>Tracheophyta</taxon>
        <taxon>Spermatophyta</taxon>
        <taxon>Magnoliopsida</taxon>
        <taxon>Liliopsida</taxon>
        <taxon>Poales</taxon>
        <taxon>Poaceae</taxon>
        <taxon>BOP clade</taxon>
        <taxon>Oryzoideae</taxon>
        <taxon>Oryzeae</taxon>
        <taxon>Oryzinae</taxon>
        <taxon>Oryza</taxon>
    </lineage>
</organism>
<dbReference type="EnsemblPlants" id="OPUNC03G26690.1">
    <property type="protein sequence ID" value="OPUNC03G26690.1"/>
    <property type="gene ID" value="OPUNC03G26690"/>
</dbReference>
<reference evidence="1" key="1">
    <citation type="submission" date="2015-04" db="UniProtKB">
        <authorList>
            <consortium name="EnsemblPlants"/>
        </authorList>
    </citation>
    <scope>IDENTIFICATION</scope>
</reference>
<reference evidence="1" key="2">
    <citation type="submission" date="2018-05" db="EMBL/GenBank/DDBJ databases">
        <title>OpunRS2 (Oryza punctata Reference Sequence Version 2).</title>
        <authorList>
            <person name="Zhang J."/>
            <person name="Kudrna D."/>
            <person name="Lee S."/>
            <person name="Talag J."/>
            <person name="Welchert J."/>
            <person name="Wing R.A."/>
        </authorList>
    </citation>
    <scope>NUCLEOTIDE SEQUENCE [LARGE SCALE GENOMIC DNA]</scope>
</reference>
<sequence length="67" mass="7652">MKTVVNVIHSSRLLVFPVHRYSEACSYWGFFKPKDTKTDDLGSTGRSSNDFDDAPQRPHLYVIGLHL</sequence>
<dbReference type="HOGENOM" id="CLU_2816876_0_0_1"/>